<comment type="caution">
    <text evidence="4">The sequence shown here is derived from an EMBL/GenBank/DDBJ whole genome shotgun (WGS) entry which is preliminary data.</text>
</comment>
<accession>A0A976FI24</accession>
<dbReference type="InterPro" id="IPR027417">
    <property type="entry name" value="P-loop_NTPase"/>
</dbReference>
<proteinExistence type="predicted"/>
<dbReference type="InterPro" id="IPR003959">
    <property type="entry name" value="ATPase_AAA_core"/>
</dbReference>
<name>A0A976FI24_BRELC</name>
<evidence type="ECO:0000313" key="5">
    <source>
        <dbReference type="Proteomes" id="UP000294530"/>
    </source>
</evidence>
<dbReference type="InterPro" id="IPR003960">
    <property type="entry name" value="ATPase_AAA_CS"/>
</dbReference>
<dbReference type="EMBL" id="SHOA02000014">
    <property type="protein sequence ID" value="TDH67145.1"/>
    <property type="molecule type" value="Genomic_DNA"/>
</dbReference>
<dbReference type="FunFam" id="3.40.50.300:FF:003783">
    <property type="entry name" value="Transitional endoplasmic reticulum ATPase TER94-like Protein"/>
    <property type="match status" value="1"/>
</dbReference>
<dbReference type="FunFam" id="1.10.8.60:FF:000038">
    <property type="entry name" value="spermatogenesis-associated protein 5-like protein 1"/>
    <property type="match status" value="1"/>
</dbReference>
<organism evidence="4 5">
    <name type="scientific">Bremia lactucae</name>
    <name type="common">Lettuce downy mildew</name>
    <dbReference type="NCBI Taxonomy" id="4779"/>
    <lineage>
        <taxon>Eukaryota</taxon>
        <taxon>Sar</taxon>
        <taxon>Stramenopiles</taxon>
        <taxon>Oomycota</taxon>
        <taxon>Peronosporomycetes</taxon>
        <taxon>Peronosporales</taxon>
        <taxon>Peronosporaceae</taxon>
        <taxon>Bremia</taxon>
    </lineage>
</organism>
<dbReference type="InterPro" id="IPR041569">
    <property type="entry name" value="AAA_lid_3"/>
</dbReference>
<dbReference type="Gene3D" id="1.10.8.60">
    <property type="match status" value="2"/>
</dbReference>
<dbReference type="Pfam" id="PF00004">
    <property type="entry name" value="AAA"/>
    <property type="match status" value="2"/>
</dbReference>
<feature type="domain" description="AAA+ ATPase" evidence="3">
    <location>
        <begin position="271"/>
        <end position="430"/>
    </location>
</feature>
<dbReference type="SMART" id="SM00382">
    <property type="entry name" value="AAA"/>
    <property type="match status" value="2"/>
</dbReference>
<evidence type="ECO:0000256" key="1">
    <source>
        <dbReference type="ARBA" id="ARBA00022741"/>
    </source>
</evidence>
<dbReference type="KEGG" id="blac:94345371"/>
<dbReference type="FunFam" id="3.40.50.300:FF:001440">
    <property type="entry name" value="ATPase, AAA family protein"/>
    <property type="match status" value="1"/>
</dbReference>
<dbReference type="PROSITE" id="PS00674">
    <property type="entry name" value="AAA"/>
    <property type="match status" value="2"/>
</dbReference>
<dbReference type="AlphaFoldDB" id="A0A976FI24"/>
<evidence type="ECO:0000313" key="4">
    <source>
        <dbReference type="EMBL" id="TDH67145.1"/>
    </source>
</evidence>
<feature type="domain" description="AAA+ ATPase" evidence="3">
    <location>
        <begin position="671"/>
        <end position="812"/>
    </location>
</feature>
<dbReference type="Proteomes" id="UP000294530">
    <property type="component" value="Unassembled WGS sequence"/>
</dbReference>
<dbReference type="PANTHER" id="PTHR23077">
    <property type="entry name" value="AAA-FAMILY ATPASE"/>
    <property type="match status" value="1"/>
</dbReference>
<dbReference type="GO" id="GO:0016887">
    <property type="term" value="F:ATP hydrolysis activity"/>
    <property type="evidence" value="ECO:0007669"/>
    <property type="project" value="InterPro"/>
</dbReference>
<dbReference type="OrthoDB" id="5421at2759"/>
<dbReference type="PANTHER" id="PTHR23077:SF117">
    <property type="entry name" value="AAA+ ATPASE DOMAIN-CONTAINING PROTEIN"/>
    <property type="match status" value="1"/>
</dbReference>
<dbReference type="InterPro" id="IPR050168">
    <property type="entry name" value="AAA_ATPase_domain"/>
</dbReference>
<evidence type="ECO:0000256" key="2">
    <source>
        <dbReference type="ARBA" id="ARBA00022840"/>
    </source>
</evidence>
<keyword evidence="2" id="KW-0067">ATP-binding</keyword>
<dbReference type="SUPFAM" id="SSF52540">
    <property type="entry name" value="P-loop containing nucleoside triphosphate hydrolases"/>
    <property type="match status" value="2"/>
</dbReference>
<gene>
    <name evidence="4" type="ORF">CCR75_001598</name>
</gene>
<dbReference type="InterPro" id="IPR003593">
    <property type="entry name" value="AAA+_ATPase"/>
</dbReference>
<sequence length="906" mass="100132">MEASQMPIHSPVNEIASVLQFTSRCCILPETLQSRPRGASQYVLCSIDDNRFAICRISATSLSRTRQVFVDESVTLQRDSQYFKDVQTSLVAHNTIKSDTYALENSDLLWISRNAVRSAVAVTLELLPCLNSQLLRDADTRSLMEQTLQRNVIVCVTAKVKLLTCEGLMAKTRDVEAQEQEQVMTFKVVSTYPAAPFSRITSTTRIVMTEPTKSDKADHSNEIASTITASDTPQSKGIQIGGLEQEQTALKELILMPIKYTSLRLDLGVELPKGILLCGPPGVGKTLLVRSVVHECRQFQDTCGTLLDLNLQVINGSELITSNRGDAEHALRNTFKTAMVHAGSKTHAASVIFIDEVDALCPKREAAGELTSSTHNRVVAQLLTLLDGIDSGFSRANVVVIAATNRPNAIDPALRRPGRLDREVYVAPPNTATRKKIFQVHLCQTPVAVSNKLPQEAEKQRNWFLETVAAKAVGYVGADIAALCREATMIASTRQVVAMSRDQELAHWWTKWQRQAEPCHAFLNKSSSRGAVIAARAWHTSSLAIIPLWFLANHASRPEMHAIQDEKDPLRHSKIKYFDFLFRNEKYPIFTATSHVHATNETFEVTLNDFDHAMQIVVPSALRGASGYMREMERQDWNSIGGHAKPKLALQQALEWPLKYPQTFTRLGVSPLSGLLLYGPPGCSKSSLVRAAAHSSGATFLSLSAAQVFSPFFGDAEAAVRQVFRDARAALPAIVFFDEIDAMVAKREFDESNDRGTSCAMRVLSTLLNEMDGVDSTPGLVVIGATNRPGCIDAALMRPGRFDRIIFVDLPTEADRVEILRIHSKVMPLDNDVDHFSLAKRTPFYSGAELENICREAALLALRESLEAKKVAMRHFNEALRGSKPVSSTKSMHEFITFAKTMGHFS</sequence>
<dbReference type="RefSeq" id="XP_067816644.1">
    <property type="nucleotide sequence ID" value="XM_067959700.1"/>
</dbReference>
<dbReference type="GO" id="GO:0005524">
    <property type="term" value="F:ATP binding"/>
    <property type="evidence" value="ECO:0007669"/>
    <property type="project" value="UniProtKB-KW"/>
</dbReference>
<protein>
    <recommendedName>
        <fullName evidence="3">AAA+ ATPase domain-containing protein</fullName>
    </recommendedName>
</protein>
<reference evidence="4 5" key="1">
    <citation type="journal article" date="2021" name="Genome Biol.">
        <title>AFLAP: assembly-free linkage analysis pipeline using k-mers from genome sequencing data.</title>
        <authorList>
            <person name="Fletcher K."/>
            <person name="Zhang L."/>
            <person name="Gil J."/>
            <person name="Han R."/>
            <person name="Cavanaugh K."/>
            <person name="Michelmore R."/>
        </authorList>
    </citation>
    <scope>NUCLEOTIDE SEQUENCE [LARGE SCALE GENOMIC DNA]</scope>
    <source>
        <strain evidence="4 5">SF5</strain>
    </source>
</reference>
<keyword evidence="1" id="KW-0547">Nucleotide-binding</keyword>
<evidence type="ECO:0000259" key="3">
    <source>
        <dbReference type="SMART" id="SM00382"/>
    </source>
</evidence>
<dbReference type="GeneID" id="94345371"/>
<dbReference type="Gene3D" id="3.40.50.300">
    <property type="entry name" value="P-loop containing nucleotide triphosphate hydrolases"/>
    <property type="match status" value="2"/>
</dbReference>
<keyword evidence="5" id="KW-1185">Reference proteome</keyword>
<dbReference type="Pfam" id="PF17862">
    <property type="entry name" value="AAA_lid_3"/>
    <property type="match status" value="2"/>
</dbReference>